<proteinExistence type="predicted"/>
<feature type="transmembrane region" description="Helical" evidence="1">
    <location>
        <begin position="62"/>
        <end position="84"/>
    </location>
</feature>
<protein>
    <recommendedName>
        <fullName evidence="2">MBD domain-containing protein</fullName>
    </recommendedName>
</protein>
<evidence type="ECO:0000259" key="2">
    <source>
        <dbReference type="PROSITE" id="PS50982"/>
    </source>
</evidence>
<dbReference type="EMBL" id="CAXIEN010000403">
    <property type="protein sequence ID" value="CAL1296779.1"/>
    <property type="molecule type" value="Genomic_DNA"/>
</dbReference>
<reference evidence="3 4" key="1">
    <citation type="submission" date="2024-04" db="EMBL/GenBank/DDBJ databases">
        <authorList>
            <person name="Rising A."/>
            <person name="Reimegard J."/>
            <person name="Sonavane S."/>
            <person name="Akerstrom W."/>
            <person name="Nylinder S."/>
            <person name="Hedman E."/>
            <person name="Kallberg Y."/>
        </authorList>
    </citation>
    <scope>NUCLEOTIDE SEQUENCE [LARGE SCALE GENOMIC DNA]</scope>
</reference>
<dbReference type="AlphaFoldDB" id="A0AAV2BMS5"/>
<evidence type="ECO:0000256" key="1">
    <source>
        <dbReference type="SAM" id="Phobius"/>
    </source>
</evidence>
<evidence type="ECO:0000313" key="4">
    <source>
        <dbReference type="Proteomes" id="UP001497382"/>
    </source>
</evidence>
<feature type="non-terminal residue" evidence="3">
    <location>
        <position position="1"/>
    </location>
</feature>
<gene>
    <name evidence="3" type="ORF">LARSCL_LOCUS19923</name>
</gene>
<dbReference type="Gene3D" id="3.30.890.10">
    <property type="entry name" value="Methyl-cpg-binding Protein 2, Chain A"/>
    <property type="match status" value="1"/>
</dbReference>
<keyword evidence="1" id="KW-1133">Transmembrane helix</keyword>
<keyword evidence="1" id="KW-0472">Membrane</keyword>
<evidence type="ECO:0000313" key="3">
    <source>
        <dbReference type="EMBL" id="CAL1296779.1"/>
    </source>
</evidence>
<dbReference type="Proteomes" id="UP001497382">
    <property type="component" value="Unassembled WGS sequence"/>
</dbReference>
<dbReference type="InterPro" id="IPR016177">
    <property type="entry name" value="DNA-bd_dom_sf"/>
</dbReference>
<accession>A0AAV2BMS5</accession>
<dbReference type="PROSITE" id="PS50982">
    <property type="entry name" value="MBD"/>
    <property type="match status" value="1"/>
</dbReference>
<organism evidence="3 4">
    <name type="scientific">Larinioides sclopetarius</name>
    <dbReference type="NCBI Taxonomy" id="280406"/>
    <lineage>
        <taxon>Eukaryota</taxon>
        <taxon>Metazoa</taxon>
        <taxon>Ecdysozoa</taxon>
        <taxon>Arthropoda</taxon>
        <taxon>Chelicerata</taxon>
        <taxon>Arachnida</taxon>
        <taxon>Araneae</taxon>
        <taxon>Araneomorphae</taxon>
        <taxon>Entelegynae</taxon>
        <taxon>Araneoidea</taxon>
        <taxon>Araneidae</taxon>
        <taxon>Larinioides</taxon>
    </lineage>
</organism>
<dbReference type="SUPFAM" id="SSF54171">
    <property type="entry name" value="DNA-binding domain"/>
    <property type="match status" value="1"/>
</dbReference>
<dbReference type="InterPro" id="IPR001739">
    <property type="entry name" value="Methyl_CpG_DNA-bd"/>
</dbReference>
<name>A0AAV2BMS5_9ARAC</name>
<sequence>EKPRKKSSRVDVYYYPPSGKPRLRSNNDAIKYCEENNLKYKSQYFNFKPNQQGESKNSENRFLLVSFLINMKFLILFAVAAFVGSVHCDQECFRAVFKECVREPVPQERMELCDEIKFQIDCVYRKAYKCKMPFWNDVLELYNGIEVACTLKEWFDKDKACYMKAINDSVCVEPINEVMRDLKTPEDFIRANKKVCNLFGSYSTCVQEDVEKNCHGTVLSNNFFSNVYGTHLKLSNSLCEQLILPADEKDSRPDNFGMINVYASVAAIFGSA</sequence>
<comment type="caution">
    <text evidence="3">The sequence shown here is derived from an EMBL/GenBank/DDBJ whole genome shotgun (WGS) entry which is preliminary data.</text>
</comment>
<keyword evidence="1" id="KW-0812">Transmembrane</keyword>
<keyword evidence="4" id="KW-1185">Reference proteome</keyword>
<feature type="domain" description="MBD" evidence="2">
    <location>
        <begin position="1"/>
        <end position="52"/>
    </location>
</feature>
<dbReference type="Pfam" id="PF01429">
    <property type="entry name" value="MBD"/>
    <property type="match status" value="1"/>
</dbReference>
<dbReference type="GO" id="GO:0003677">
    <property type="term" value="F:DNA binding"/>
    <property type="evidence" value="ECO:0007669"/>
    <property type="project" value="InterPro"/>
</dbReference>